<comment type="caution">
    <text evidence="1">The sequence shown here is derived from an EMBL/GenBank/DDBJ whole genome shotgun (WGS) entry which is preliminary data.</text>
</comment>
<dbReference type="Proteomes" id="UP000471633">
    <property type="component" value="Unassembled WGS sequence"/>
</dbReference>
<proteinExistence type="predicted"/>
<reference evidence="1" key="1">
    <citation type="journal article" date="2012" name="Nat. Genet.">
        <title>Whole-genome sequence of Schistosoma haematobium.</title>
        <authorList>
            <person name="Young N.D."/>
            <person name="Jex A.R."/>
            <person name="Li B."/>
            <person name="Liu S."/>
            <person name="Yang L."/>
            <person name="Xiong Z."/>
            <person name="Li Y."/>
            <person name="Cantacessi C."/>
            <person name="Hall R.S."/>
            <person name="Xu X."/>
            <person name="Chen F."/>
            <person name="Wu X."/>
            <person name="Zerlotini A."/>
            <person name="Oliveira G."/>
            <person name="Hofmann A."/>
            <person name="Zhang G."/>
            <person name="Fang X."/>
            <person name="Kang Y."/>
            <person name="Campbell B.E."/>
            <person name="Loukas A."/>
            <person name="Ranganathan S."/>
            <person name="Rollinson D."/>
            <person name="Rinaldi G."/>
            <person name="Brindley P.J."/>
            <person name="Yang H."/>
            <person name="Wang J."/>
            <person name="Wang J."/>
            <person name="Gasser R.B."/>
        </authorList>
    </citation>
    <scope>NUCLEOTIDE SEQUENCE</scope>
</reference>
<sequence>MTTCSDQLQLLLEQQQQCFKNSQLNFLENLRTLLVNFPCFGNATEVGNFISHLQTELENNCRTYEAAYKSLCESRTTSDVNETVNHDPPSCPEMSNSETFPFVGSNPTVPETCADNDVPSSQEDLSSNAHKLIAVPAHNGTGNKSCSTLNPAVSNGRHHSTTGDSDESYYLDPLVPENVLDASNDDQKSNTILIDFDYLSDQLFTNEIFNKSHDNVPEESNVDDLISSDIDPHYFITFSDFSVQSDNYVLNKVKLILTWEYEDPTLFRGEDEPIKFRNPDINSGSSKKKGEVLWMQRNRPIIIMISPMVSLDFKCIFSIGRYLFTCCILYRMLFSILWYDVVCLIGI</sequence>
<name>A0A922II77_SCHHA</name>
<dbReference type="EMBL" id="AMPZ03000007">
    <property type="protein sequence ID" value="KAH9580191.1"/>
    <property type="molecule type" value="Genomic_DNA"/>
</dbReference>
<dbReference type="AlphaFoldDB" id="A0A922II77"/>
<reference evidence="1" key="4">
    <citation type="journal article" date="2022" name="PLoS Pathog.">
        <title>Chromosome-level genome of Schistosoma haematobium underpins genome-wide explorations of molecular variation.</title>
        <authorList>
            <person name="Stroehlein A.J."/>
            <person name="Korhonen P.K."/>
            <person name="Lee V.V."/>
            <person name="Ralph S.A."/>
            <person name="Mentink-Kane M."/>
            <person name="You H."/>
            <person name="McManus D.P."/>
            <person name="Tchuente L.T."/>
            <person name="Stothard J.R."/>
            <person name="Kaur P."/>
            <person name="Dudchenko O."/>
            <person name="Aiden E.L."/>
            <person name="Yang B."/>
            <person name="Yang H."/>
            <person name="Emery A.M."/>
            <person name="Webster B.L."/>
            <person name="Brindley P.J."/>
            <person name="Rollinson D."/>
            <person name="Chang B.C.H."/>
            <person name="Gasser R.B."/>
            <person name="Young N.D."/>
        </authorList>
    </citation>
    <scope>NUCLEOTIDE SEQUENCE</scope>
</reference>
<reference evidence="1" key="2">
    <citation type="journal article" date="2019" name="Gigascience">
        <title>High-quality Schistosoma haematobium genome achieved by single-molecule and long-range sequencing.</title>
        <authorList>
            <person name="Stroehlein A.J."/>
            <person name="Korhonen P.K."/>
            <person name="Chong T.M."/>
            <person name="Lim Y.L."/>
            <person name="Chan K.G."/>
            <person name="Webster B."/>
            <person name="Rollinson D."/>
            <person name="Brindley P.J."/>
            <person name="Gasser R.B."/>
            <person name="Young N.D."/>
        </authorList>
    </citation>
    <scope>NUCLEOTIDE SEQUENCE</scope>
</reference>
<protein>
    <submittedName>
        <fullName evidence="1">Uncharacterized protein</fullName>
    </submittedName>
</protein>
<evidence type="ECO:0000313" key="2">
    <source>
        <dbReference type="Proteomes" id="UP000471633"/>
    </source>
</evidence>
<keyword evidence="2" id="KW-1185">Reference proteome</keyword>
<organism evidence="1 2">
    <name type="scientific">Schistosoma haematobium</name>
    <name type="common">Blood fluke</name>
    <dbReference type="NCBI Taxonomy" id="6185"/>
    <lineage>
        <taxon>Eukaryota</taxon>
        <taxon>Metazoa</taxon>
        <taxon>Spiralia</taxon>
        <taxon>Lophotrochozoa</taxon>
        <taxon>Platyhelminthes</taxon>
        <taxon>Trematoda</taxon>
        <taxon>Digenea</taxon>
        <taxon>Strigeidida</taxon>
        <taxon>Schistosomatoidea</taxon>
        <taxon>Schistosomatidae</taxon>
        <taxon>Schistosoma</taxon>
    </lineage>
</organism>
<gene>
    <name evidence="1" type="ORF">MS3_00008911</name>
</gene>
<evidence type="ECO:0000313" key="1">
    <source>
        <dbReference type="EMBL" id="KAH9580191.1"/>
    </source>
</evidence>
<dbReference type="GeneID" id="75577891"/>
<dbReference type="RefSeq" id="XP_051064621.1">
    <property type="nucleotide sequence ID" value="XM_051217255.1"/>
</dbReference>
<dbReference type="CTD" id="75577891"/>
<accession>A0A922II77</accession>
<dbReference type="KEGG" id="shx:MS3_00008911"/>
<reference evidence="1" key="3">
    <citation type="submission" date="2021-06" db="EMBL/GenBank/DDBJ databases">
        <title>Chromosome-level genome assembly for S. haematobium.</title>
        <authorList>
            <person name="Stroehlein A.J."/>
        </authorList>
    </citation>
    <scope>NUCLEOTIDE SEQUENCE</scope>
</reference>